<name>A0A6M1PME8_9BACL</name>
<evidence type="ECO:0008006" key="6">
    <source>
        <dbReference type="Google" id="ProtNLM"/>
    </source>
</evidence>
<dbReference type="RefSeq" id="WP_165101820.1">
    <property type="nucleotide sequence ID" value="NZ_JAAKGU010000011.1"/>
</dbReference>
<dbReference type="Gene3D" id="2.60.40.1180">
    <property type="entry name" value="Golgi alpha-mannosidase II"/>
    <property type="match status" value="1"/>
</dbReference>
<evidence type="ECO:0000313" key="5">
    <source>
        <dbReference type="Proteomes" id="UP000480151"/>
    </source>
</evidence>
<dbReference type="Proteomes" id="UP000480151">
    <property type="component" value="Unassembled WGS sequence"/>
</dbReference>
<dbReference type="Gene3D" id="3.20.20.80">
    <property type="entry name" value="Glycosidases"/>
    <property type="match status" value="1"/>
</dbReference>
<gene>
    <name evidence="4" type="ORF">G5B47_19805</name>
</gene>
<keyword evidence="2 3" id="KW-0732">Signal</keyword>
<organism evidence="4 5">
    <name type="scientific">Paenibacillus apii</name>
    <dbReference type="NCBI Taxonomy" id="1850370"/>
    <lineage>
        <taxon>Bacteria</taxon>
        <taxon>Bacillati</taxon>
        <taxon>Bacillota</taxon>
        <taxon>Bacilli</taxon>
        <taxon>Bacillales</taxon>
        <taxon>Paenibacillaceae</taxon>
        <taxon>Paenibacillus</taxon>
    </lineage>
</organism>
<dbReference type="AlphaFoldDB" id="A0A6M1PME8"/>
<dbReference type="Pfam" id="PF13199">
    <property type="entry name" value="Glyco_hydro_66"/>
    <property type="match status" value="1"/>
</dbReference>
<evidence type="ECO:0000313" key="4">
    <source>
        <dbReference type="EMBL" id="NGM84649.1"/>
    </source>
</evidence>
<keyword evidence="5" id="KW-1185">Reference proteome</keyword>
<dbReference type="InterPro" id="IPR025092">
    <property type="entry name" value="Glyco_hydro_66"/>
</dbReference>
<proteinExistence type="inferred from homology"/>
<dbReference type="Gene3D" id="2.60.40.10">
    <property type="entry name" value="Immunoglobulins"/>
    <property type="match status" value="1"/>
</dbReference>
<reference evidence="4 5" key="1">
    <citation type="submission" date="2020-02" db="EMBL/GenBank/DDBJ databases">
        <authorList>
            <person name="Gao J."/>
            <person name="Sun J."/>
        </authorList>
    </citation>
    <scope>NUCLEOTIDE SEQUENCE [LARGE SCALE GENOMIC DNA]</scope>
    <source>
        <strain evidence="4 5">7124</strain>
    </source>
</reference>
<feature type="signal peptide" evidence="3">
    <location>
        <begin position="1"/>
        <end position="43"/>
    </location>
</feature>
<dbReference type="InterPro" id="IPR013783">
    <property type="entry name" value="Ig-like_fold"/>
</dbReference>
<evidence type="ECO:0000256" key="2">
    <source>
        <dbReference type="ARBA" id="ARBA00022729"/>
    </source>
</evidence>
<dbReference type="CDD" id="cd14745">
    <property type="entry name" value="GH66"/>
    <property type="match status" value="1"/>
</dbReference>
<protein>
    <recommendedName>
        <fullName evidence="6">Dextranase</fullName>
    </recommendedName>
</protein>
<sequence>MNKNQKTGSGRMKRARWMRMSGVVVVCAAITLTLACQKTSNNAETPPKYAKIHKGSLLKGLSTDKAAYWPGEDVRFELKFKGTEPGGTVHIRYLHLNRVIKEEKLQAEGDKLVWSWEPPRQEGQGYMAEVVYERNGEADQMNIGVDVSSDWGKFPRYGYLADFPNLNPGEMSRVIERLNRFHINGIQFYDWQYKHQEPIRLEDGRPAVEWKDIANRSVSFTTVKDYIDLAHNHGMKAMNYNLLFGAYADAEQDGVNRDWGLFKDPGGTDQDHHPLPDEWASDLYLYDPSNPDWQNYLIEKEKKTFDTLPFDGWHVDQLGDRGALWTHDGRSVNLSAKYPSFLNAAKEKLDVDYVMNAVGQFGQEFIAKEAPVKFLYTEVWGNHPQYRNLKEIIDENSRYSGNRLNTVLAAYMNYHLSDAPGTFNTPGILLTDAVIFASGGSHLELGENMLSKEYFPHKNLSVSSELEEQLISYYDFLVAYQNLLRDHLEESGLKAEGTKEVAISDQAEQGKVWSFSKRKDGKDIMHFINFSNASTMDWNDDRGTQTEPAEKRNIAVSVKTDRPVSKVWFASPDFNGGSPQAVPFSQRNGVVKWKLPALKYWDMAVIEYKK</sequence>
<dbReference type="EMBL" id="JAAKGU010000011">
    <property type="protein sequence ID" value="NGM84649.1"/>
    <property type="molecule type" value="Genomic_DNA"/>
</dbReference>
<feature type="chain" id="PRO_5026881010" description="Dextranase" evidence="3">
    <location>
        <begin position="44"/>
        <end position="610"/>
    </location>
</feature>
<dbReference type="InterPro" id="IPR017853">
    <property type="entry name" value="GH"/>
</dbReference>
<comment type="caution">
    <text evidence="4">The sequence shown here is derived from an EMBL/GenBank/DDBJ whole genome shotgun (WGS) entry which is preliminary data.</text>
</comment>
<accession>A0A6M1PME8</accession>
<dbReference type="InterPro" id="IPR013780">
    <property type="entry name" value="Glyco_hydro_b"/>
</dbReference>
<comment type="similarity">
    <text evidence="1">Belongs to the glycosyl hydrolase 66 family.</text>
</comment>
<evidence type="ECO:0000256" key="3">
    <source>
        <dbReference type="SAM" id="SignalP"/>
    </source>
</evidence>
<dbReference type="SUPFAM" id="SSF51445">
    <property type="entry name" value="(Trans)glycosidases"/>
    <property type="match status" value="1"/>
</dbReference>
<evidence type="ECO:0000256" key="1">
    <source>
        <dbReference type="ARBA" id="ARBA00010837"/>
    </source>
</evidence>